<name>A0A9P5XPV6_9AGAR</name>
<feature type="compositionally biased region" description="Polar residues" evidence="2">
    <location>
        <begin position="989"/>
        <end position="998"/>
    </location>
</feature>
<organism evidence="4 5">
    <name type="scientific">Macrolepiota fuliginosa MF-IS2</name>
    <dbReference type="NCBI Taxonomy" id="1400762"/>
    <lineage>
        <taxon>Eukaryota</taxon>
        <taxon>Fungi</taxon>
        <taxon>Dikarya</taxon>
        <taxon>Basidiomycota</taxon>
        <taxon>Agaricomycotina</taxon>
        <taxon>Agaricomycetes</taxon>
        <taxon>Agaricomycetidae</taxon>
        <taxon>Agaricales</taxon>
        <taxon>Agaricineae</taxon>
        <taxon>Agaricaceae</taxon>
        <taxon>Macrolepiota</taxon>
    </lineage>
</organism>
<feature type="region of interest" description="Disordered" evidence="2">
    <location>
        <begin position="248"/>
        <end position="370"/>
    </location>
</feature>
<sequence>MSATTQARQPHPGPSQGHSSRRDTPSISSNHSSSGRDRARERAHPAMESAVTRLLVSIKALLESLTQWSAQQIDELTVSDVYVRFGNDFNTAVAAFASFNIDMSELVTVPDDLRLVLEQCLSEDATPDNLEIYLPNVRKIITDLLQGLREKQTAYRKVMTEHRRQTDGHERTESRSSRSRRDGAHRPESTRTINGEDGGPRDSVRRSGHTSMRRRDIMSQSSQASTAPTLIGEEQPQQFIGGFAPMILEEQTGPPSPGPYAPPPPPSTTDSIPPQHRRQPSAAVSISERSLPPPPESPQPEPAPTEAAPLPVNSPVPASVKRYSLVDKPITTPPPPVVVEPSSPEIPLEQISETSSQPSDPPSIENVPAVADSLAALKKSDALERRASKRFSTYNISKITNSGVKGSLRGNPNRRSFAASNALTPGELAVLTEVDDEESSVYEARARSRSASRPTTPPPVPPLPTSPSRTPEPVAIVESVAKPAPSTSPRKIPVFLQLGREVKKVVVEPGLSFAGLRMLFVDKFAYNPGLEDFPAIYIRDPSSGVQYELEDVDEVKEKCLLSLNIEPLDQIKQHIDSQISSLHQDIKDLKSTISNQRVSTQLPHIVTQPLAESTPVPRPSDRQFQTAARRLSRFVGDSSFMAQSVGGQPDATPPASNQVLPQTTGQSLQTQMTGASAYSDYTSRVVTDLRTQFDEVQNLRRDIGVMRQLYTDFMKQTKDSLGTLRNQTQNVKQLASSSVGGARAYIDSGKQKLDMRSQNVLTDVEKLQDLVENIKDDVIRRQVTPKPQYFKTIKKDIEKVAAELESLKEHIKTIKPMWKSTWEEELQNIVEEQQFLNHQEEFLADLLEDYKAVVEVYGHVEQVVNLRGTNNGLPRGGRRGYRPPPPDEGHNGLSTVMQEIRGAAVDPERRLKAIEANKKNREKALAAREDDLQTELTEFVGQKKLKMTGGAEEVERVRQKRNDMTLKAMFTGGSISSFAGTVGDGTPNGGSPISPTTP</sequence>
<feature type="region of interest" description="Disordered" evidence="2">
    <location>
        <begin position="643"/>
        <end position="664"/>
    </location>
</feature>
<feature type="compositionally biased region" description="Basic and acidic residues" evidence="2">
    <location>
        <begin position="157"/>
        <end position="189"/>
    </location>
</feature>
<dbReference type="EMBL" id="MU151060">
    <property type="protein sequence ID" value="KAF9453545.1"/>
    <property type="molecule type" value="Genomic_DNA"/>
</dbReference>
<dbReference type="Gene3D" id="1.20.58.1540">
    <property type="entry name" value="Actin interacting protein 3, C-terminal domain"/>
    <property type="match status" value="1"/>
</dbReference>
<evidence type="ECO:0000313" key="4">
    <source>
        <dbReference type="EMBL" id="KAF9453545.1"/>
    </source>
</evidence>
<dbReference type="GO" id="GO:0051286">
    <property type="term" value="C:cell tip"/>
    <property type="evidence" value="ECO:0007669"/>
    <property type="project" value="TreeGrafter"/>
</dbReference>
<dbReference type="InterPro" id="IPR056279">
    <property type="entry name" value="Aip3p_Bud6_N"/>
</dbReference>
<comment type="caution">
    <text evidence="4">The sequence shown here is derived from an EMBL/GenBank/DDBJ whole genome shotgun (WGS) entry which is preliminary data.</text>
</comment>
<evidence type="ECO:0000313" key="5">
    <source>
        <dbReference type="Proteomes" id="UP000807342"/>
    </source>
</evidence>
<accession>A0A9P5XPV6</accession>
<keyword evidence="1" id="KW-0175">Coiled coil</keyword>
<feature type="region of interest" description="Disordered" evidence="2">
    <location>
        <begin position="1"/>
        <end position="46"/>
    </location>
</feature>
<dbReference type="SMART" id="SM00806">
    <property type="entry name" value="AIP3"/>
    <property type="match status" value="1"/>
</dbReference>
<feature type="compositionally biased region" description="Pro residues" evidence="2">
    <location>
        <begin position="455"/>
        <end position="465"/>
    </location>
</feature>
<dbReference type="AlphaFoldDB" id="A0A9P5XPV6"/>
<feature type="compositionally biased region" description="Pro residues" evidence="2">
    <location>
        <begin position="254"/>
        <end position="267"/>
    </location>
</feature>
<feature type="compositionally biased region" description="Pro residues" evidence="2">
    <location>
        <begin position="291"/>
        <end position="303"/>
    </location>
</feature>
<dbReference type="GO" id="GO:0005737">
    <property type="term" value="C:cytoplasm"/>
    <property type="evidence" value="ECO:0007669"/>
    <property type="project" value="TreeGrafter"/>
</dbReference>
<gene>
    <name evidence="4" type="ORF">P691DRAFT_800169</name>
</gene>
<protein>
    <submittedName>
        <fullName evidence="4">AIP3-domain-containing protein</fullName>
    </submittedName>
</protein>
<feature type="region of interest" description="Disordered" evidence="2">
    <location>
        <begin position="978"/>
        <end position="998"/>
    </location>
</feature>
<dbReference type="PANTHER" id="PTHR22741:SF10">
    <property type="entry name" value="COILED-COIL DOMAIN-CONTAINING PROTEIN CG32809"/>
    <property type="match status" value="1"/>
</dbReference>
<dbReference type="Pfam" id="PF23153">
    <property type="entry name" value="Aip3p_Bud6_N"/>
    <property type="match status" value="1"/>
</dbReference>
<evidence type="ECO:0000256" key="2">
    <source>
        <dbReference type="SAM" id="MobiDB-lite"/>
    </source>
</evidence>
<evidence type="ECO:0000259" key="3">
    <source>
        <dbReference type="SMART" id="SM00806"/>
    </source>
</evidence>
<feature type="region of interest" description="Disordered" evidence="2">
    <location>
        <begin position="157"/>
        <end position="232"/>
    </location>
</feature>
<feature type="compositionally biased region" description="Basic and acidic residues" evidence="2">
    <location>
        <begin position="34"/>
        <end position="45"/>
    </location>
</feature>
<evidence type="ECO:0000256" key="1">
    <source>
        <dbReference type="ARBA" id="ARBA00023054"/>
    </source>
</evidence>
<keyword evidence="5" id="KW-1185">Reference proteome</keyword>
<dbReference type="InterPro" id="IPR022782">
    <property type="entry name" value="AIP3-like_C"/>
</dbReference>
<feature type="compositionally biased region" description="Polar residues" evidence="2">
    <location>
        <begin position="654"/>
        <end position="664"/>
    </location>
</feature>
<proteinExistence type="predicted"/>
<reference evidence="4" key="1">
    <citation type="submission" date="2020-11" db="EMBL/GenBank/DDBJ databases">
        <authorList>
            <consortium name="DOE Joint Genome Institute"/>
            <person name="Ahrendt S."/>
            <person name="Riley R."/>
            <person name="Andreopoulos W."/>
            <person name="Labutti K."/>
            <person name="Pangilinan J."/>
            <person name="Ruiz-Duenas F.J."/>
            <person name="Barrasa J.M."/>
            <person name="Sanchez-Garcia M."/>
            <person name="Camarero S."/>
            <person name="Miyauchi S."/>
            <person name="Serrano A."/>
            <person name="Linde D."/>
            <person name="Babiker R."/>
            <person name="Drula E."/>
            <person name="Ayuso-Fernandez I."/>
            <person name="Pacheco R."/>
            <person name="Padilla G."/>
            <person name="Ferreira P."/>
            <person name="Barriuso J."/>
            <person name="Kellner H."/>
            <person name="Castanera R."/>
            <person name="Alfaro M."/>
            <person name="Ramirez L."/>
            <person name="Pisabarro A.G."/>
            <person name="Kuo A."/>
            <person name="Tritt A."/>
            <person name="Lipzen A."/>
            <person name="He G."/>
            <person name="Yan M."/>
            <person name="Ng V."/>
            <person name="Cullen D."/>
            <person name="Martin F."/>
            <person name="Rosso M.-N."/>
            <person name="Henrissat B."/>
            <person name="Hibbett D."/>
            <person name="Martinez A.T."/>
            <person name="Grigoriev I.V."/>
        </authorList>
    </citation>
    <scope>NUCLEOTIDE SEQUENCE</scope>
    <source>
        <strain evidence="4">MF-IS2</strain>
    </source>
</reference>
<feature type="region of interest" description="Disordered" evidence="2">
    <location>
        <begin position="434"/>
        <end position="471"/>
    </location>
</feature>
<feature type="region of interest" description="Disordered" evidence="2">
    <location>
        <begin position="868"/>
        <end position="890"/>
    </location>
</feature>
<dbReference type="PANTHER" id="PTHR22741">
    <property type="entry name" value="P140CAP/SNIP-RELATED"/>
    <property type="match status" value="1"/>
</dbReference>
<dbReference type="InterPro" id="IPR005613">
    <property type="entry name" value="AIP3_C"/>
</dbReference>
<dbReference type="InterPro" id="IPR051825">
    <property type="entry name" value="SRCIN1"/>
</dbReference>
<dbReference type="Proteomes" id="UP000807342">
    <property type="component" value="Unassembled WGS sequence"/>
</dbReference>
<feature type="compositionally biased region" description="Polar residues" evidence="2">
    <location>
        <begin position="218"/>
        <end position="228"/>
    </location>
</feature>
<dbReference type="OrthoDB" id="783096at2759"/>
<dbReference type="GO" id="GO:0030010">
    <property type="term" value="P:establishment of cell polarity"/>
    <property type="evidence" value="ECO:0007669"/>
    <property type="project" value="TreeGrafter"/>
</dbReference>
<dbReference type="Pfam" id="PF03915">
    <property type="entry name" value="AIP3"/>
    <property type="match status" value="1"/>
</dbReference>
<feature type="domain" description="Actin interacting protein 3 C-terminal" evidence="3">
    <location>
        <begin position="495"/>
        <end position="963"/>
    </location>
</feature>
<dbReference type="GO" id="GO:0005519">
    <property type="term" value="F:cytoskeletal regulatory protein binding"/>
    <property type="evidence" value="ECO:0007669"/>
    <property type="project" value="InterPro"/>
</dbReference>